<feature type="transmembrane region" description="Helical" evidence="7">
    <location>
        <begin position="141"/>
        <end position="163"/>
    </location>
</feature>
<comment type="caution">
    <text evidence="9">The sequence shown here is derived from an EMBL/GenBank/DDBJ whole genome shotgun (WGS) entry which is preliminary data.</text>
</comment>
<feature type="transmembrane region" description="Helical" evidence="7">
    <location>
        <begin position="237"/>
        <end position="259"/>
    </location>
</feature>
<accession>A0ABW7SJJ7</accession>
<feature type="transmembrane region" description="Helical" evidence="7">
    <location>
        <begin position="25"/>
        <end position="46"/>
    </location>
</feature>
<evidence type="ECO:0000256" key="1">
    <source>
        <dbReference type="ARBA" id="ARBA00004651"/>
    </source>
</evidence>
<evidence type="ECO:0000256" key="4">
    <source>
        <dbReference type="ARBA" id="ARBA00022692"/>
    </source>
</evidence>
<keyword evidence="6 7" id="KW-0472">Membrane</keyword>
<dbReference type="Proteomes" id="UP001611075">
    <property type="component" value="Unassembled WGS sequence"/>
</dbReference>
<name>A0ABW7SJJ7_9ACTN</name>
<organism evidence="9 10">
    <name type="scientific">Micromonospora rubida</name>
    <dbReference type="NCBI Taxonomy" id="2697657"/>
    <lineage>
        <taxon>Bacteria</taxon>
        <taxon>Bacillati</taxon>
        <taxon>Actinomycetota</taxon>
        <taxon>Actinomycetes</taxon>
        <taxon>Micromonosporales</taxon>
        <taxon>Micromonosporaceae</taxon>
        <taxon>Micromonospora</taxon>
    </lineage>
</organism>
<dbReference type="InterPro" id="IPR000515">
    <property type="entry name" value="MetI-like"/>
</dbReference>
<dbReference type="PROSITE" id="PS50928">
    <property type="entry name" value="ABC_TM1"/>
    <property type="match status" value="1"/>
</dbReference>
<dbReference type="SUPFAM" id="SSF161098">
    <property type="entry name" value="MetI-like"/>
    <property type="match status" value="1"/>
</dbReference>
<feature type="transmembrane region" description="Helical" evidence="7">
    <location>
        <begin position="113"/>
        <end position="135"/>
    </location>
</feature>
<comment type="similarity">
    <text evidence="7">Belongs to the binding-protein-dependent transport system permease family.</text>
</comment>
<dbReference type="CDD" id="cd06261">
    <property type="entry name" value="TM_PBP2"/>
    <property type="match status" value="1"/>
</dbReference>
<feature type="transmembrane region" description="Helical" evidence="7">
    <location>
        <begin position="183"/>
        <end position="202"/>
    </location>
</feature>
<evidence type="ECO:0000256" key="3">
    <source>
        <dbReference type="ARBA" id="ARBA00022475"/>
    </source>
</evidence>
<dbReference type="PANTHER" id="PTHR30151">
    <property type="entry name" value="ALKANE SULFONATE ABC TRANSPORTER-RELATED, MEMBRANE SUBUNIT"/>
    <property type="match status" value="1"/>
</dbReference>
<keyword evidence="10" id="KW-1185">Reference proteome</keyword>
<keyword evidence="5 7" id="KW-1133">Transmembrane helix</keyword>
<proteinExistence type="inferred from homology"/>
<dbReference type="RefSeq" id="WP_396679634.1">
    <property type="nucleotide sequence ID" value="NZ_JBIRPU010000008.1"/>
</dbReference>
<evidence type="ECO:0000313" key="10">
    <source>
        <dbReference type="Proteomes" id="UP001611075"/>
    </source>
</evidence>
<feature type="transmembrane region" description="Helical" evidence="7">
    <location>
        <begin position="82"/>
        <end position="101"/>
    </location>
</feature>
<protein>
    <submittedName>
        <fullName evidence="9">ABC transporter permease</fullName>
    </submittedName>
</protein>
<feature type="domain" description="ABC transmembrane type-1" evidence="8">
    <location>
        <begin position="75"/>
        <end position="260"/>
    </location>
</feature>
<sequence>MSVSTRTARPPAVRRPGGVLRLRRALTIVGGFVAVVGLWWLAAGFYGMPMLFPGPPDVVTQFRSVLADGSLAQAVSASLGRVAAGLVLGSLIGTLLGLLSGSSRVLEALLEPFISFFRFIPPLAWFAPILLWFGAGEPAKLTLILYTTVFVVAVNTAAGVRAVPGNKLRMAATFGARPWQTFLLVRLPASAAYILAGIRIALGNAFMTVVTAEMLGAPSGLGVIVTNGMATTNIRGVFVALITLGALGLIADRLFVALLRRFGARFGASPDVAR</sequence>
<evidence type="ECO:0000256" key="7">
    <source>
        <dbReference type="RuleBase" id="RU363032"/>
    </source>
</evidence>
<dbReference type="EMBL" id="JBIRPU010000008">
    <property type="protein sequence ID" value="MFI0793843.1"/>
    <property type="molecule type" value="Genomic_DNA"/>
</dbReference>
<dbReference type="Pfam" id="PF00528">
    <property type="entry name" value="BPD_transp_1"/>
    <property type="match status" value="1"/>
</dbReference>
<keyword evidence="3" id="KW-1003">Cell membrane</keyword>
<evidence type="ECO:0000256" key="2">
    <source>
        <dbReference type="ARBA" id="ARBA00022448"/>
    </source>
</evidence>
<reference evidence="9 10" key="1">
    <citation type="submission" date="2024-10" db="EMBL/GenBank/DDBJ databases">
        <title>The Natural Products Discovery Center: Release of the First 8490 Sequenced Strains for Exploring Actinobacteria Biosynthetic Diversity.</title>
        <authorList>
            <person name="Kalkreuter E."/>
            <person name="Kautsar S.A."/>
            <person name="Yang D."/>
            <person name="Bader C.D."/>
            <person name="Teijaro C.N."/>
            <person name="Fluegel L."/>
            <person name="Davis C.M."/>
            <person name="Simpson J.R."/>
            <person name="Lauterbach L."/>
            <person name="Steele A.D."/>
            <person name="Gui C."/>
            <person name="Meng S."/>
            <person name="Li G."/>
            <person name="Viehrig K."/>
            <person name="Ye F."/>
            <person name="Su P."/>
            <person name="Kiefer A.F."/>
            <person name="Nichols A."/>
            <person name="Cepeda A.J."/>
            <person name="Yan W."/>
            <person name="Fan B."/>
            <person name="Jiang Y."/>
            <person name="Adhikari A."/>
            <person name="Zheng C.-J."/>
            <person name="Schuster L."/>
            <person name="Cowan T.M."/>
            <person name="Smanski M.J."/>
            <person name="Chevrette M.G."/>
            <person name="De Carvalho L.P.S."/>
            <person name="Shen B."/>
        </authorList>
    </citation>
    <scope>NUCLEOTIDE SEQUENCE [LARGE SCALE GENOMIC DNA]</scope>
    <source>
        <strain evidence="9 10">NPDC021253</strain>
    </source>
</reference>
<dbReference type="InterPro" id="IPR035906">
    <property type="entry name" value="MetI-like_sf"/>
</dbReference>
<evidence type="ECO:0000313" key="9">
    <source>
        <dbReference type="EMBL" id="MFI0793843.1"/>
    </source>
</evidence>
<evidence type="ECO:0000256" key="6">
    <source>
        <dbReference type="ARBA" id="ARBA00023136"/>
    </source>
</evidence>
<keyword evidence="2 7" id="KW-0813">Transport</keyword>
<dbReference type="Gene3D" id="1.10.3720.10">
    <property type="entry name" value="MetI-like"/>
    <property type="match status" value="1"/>
</dbReference>
<comment type="subcellular location">
    <subcellularLocation>
        <location evidence="1 7">Cell membrane</location>
        <topology evidence="1 7">Multi-pass membrane protein</topology>
    </subcellularLocation>
</comment>
<dbReference type="PANTHER" id="PTHR30151:SF0">
    <property type="entry name" value="ABC TRANSPORTER PERMEASE PROTEIN MJ0413-RELATED"/>
    <property type="match status" value="1"/>
</dbReference>
<evidence type="ECO:0000256" key="5">
    <source>
        <dbReference type="ARBA" id="ARBA00022989"/>
    </source>
</evidence>
<evidence type="ECO:0000259" key="8">
    <source>
        <dbReference type="PROSITE" id="PS50928"/>
    </source>
</evidence>
<keyword evidence="4 7" id="KW-0812">Transmembrane</keyword>
<gene>
    <name evidence="9" type="ORF">ACH4OY_14290</name>
</gene>